<evidence type="ECO:0000256" key="4">
    <source>
        <dbReference type="ARBA" id="ARBA00022454"/>
    </source>
</evidence>
<proteinExistence type="predicted"/>
<reference evidence="19 20" key="1">
    <citation type="journal article" date="2016" name="G3 (Bethesda)">
        <title>First Draft Assembly and Annotation of the Genome of a California Endemic Oak Quercus lobata Nee (Fagaceae).</title>
        <authorList>
            <person name="Sork V.L."/>
            <person name="Fitz-Gibbon S.T."/>
            <person name="Puiu D."/>
            <person name="Crepeau M."/>
            <person name="Gugger P.F."/>
            <person name="Sherman R."/>
            <person name="Stevens K."/>
            <person name="Langley C.H."/>
            <person name="Pellegrini M."/>
            <person name="Salzberg S.L."/>
        </authorList>
    </citation>
    <scope>NUCLEOTIDE SEQUENCE [LARGE SCALE GENOMIC DNA]</scope>
    <source>
        <strain evidence="19 20">cv. SW786</strain>
    </source>
</reference>
<dbReference type="InterPro" id="IPR040050">
    <property type="entry name" value="ZNF830-like"/>
</dbReference>
<evidence type="ECO:0000256" key="6">
    <source>
        <dbReference type="ARBA" id="ARBA00022618"/>
    </source>
</evidence>
<accession>A0A7N2N0J7</accession>
<dbReference type="GO" id="GO:0003676">
    <property type="term" value="F:nucleic acid binding"/>
    <property type="evidence" value="ECO:0007669"/>
    <property type="project" value="InterPro"/>
</dbReference>
<sequence>MDAQARKKAVYRAKLNAKKKDKRIDSPLVRYNELEQPVCRVCDLVLKSESHWDAHQVSRKHHEAINTIKANAAGLTRVNNVKAEPHKELIKPKSTELLSVKPESSPEVPKNQSSSSVLPPNFFDNNEMKKLKTEPYSLALSNHPQQFRDWTDGTNKKGDDLGENISTTPEITERKASPGNRGKDSLKSVQTDLYKKTGASALPEERSSLNLVSEIDRLPSGNAGKAINIQPAGERTSKSEEIAGSKINQAKGALPEGFFDNKDADLRARGIKPVKPDIKDEYKEFEKLIQEDLQEVDDRFEEEEIDAAETIEEAESVEQKTYWEKVEMLKKKKLELQVARSVKRRKASDGVAKESIHEESSSEDDSDENFAVDWRAQHL</sequence>
<dbReference type="Proteomes" id="UP000594261">
    <property type="component" value="Chromosome 12"/>
</dbReference>
<evidence type="ECO:0000256" key="16">
    <source>
        <dbReference type="SAM" id="MobiDB-lite"/>
    </source>
</evidence>
<dbReference type="Gramene" id="QL12p000853:mrna">
    <property type="protein sequence ID" value="QL12p000853:mrna"/>
    <property type="gene ID" value="QL12p000853"/>
</dbReference>
<dbReference type="GO" id="GO:0033314">
    <property type="term" value="P:mitotic DNA replication checkpoint signaling"/>
    <property type="evidence" value="ECO:0007669"/>
    <property type="project" value="TreeGrafter"/>
</dbReference>
<keyword evidence="6" id="KW-0132">Cell division</keyword>
<evidence type="ECO:0000256" key="7">
    <source>
        <dbReference type="ARBA" id="ARBA00022723"/>
    </source>
</evidence>
<dbReference type="SUPFAM" id="SSF57667">
    <property type="entry name" value="beta-beta-alpha zinc fingers"/>
    <property type="match status" value="1"/>
</dbReference>
<name>A0A7N2N0J7_QUELO</name>
<dbReference type="GO" id="GO:0008270">
    <property type="term" value="F:zinc ion binding"/>
    <property type="evidence" value="ECO:0007669"/>
    <property type="project" value="UniProtKB-KW"/>
</dbReference>
<feature type="compositionally biased region" description="Basic and acidic residues" evidence="16">
    <location>
        <begin position="149"/>
        <end position="160"/>
    </location>
</feature>
<evidence type="ECO:0000256" key="15">
    <source>
        <dbReference type="SAM" id="Coils"/>
    </source>
</evidence>
<evidence type="ECO:0000313" key="20">
    <source>
        <dbReference type="Proteomes" id="UP000594261"/>
    </source>
</evidence>
<dbReference type="GO" id="GO:0044773">
    <property type="term" value="P:mitotic DNA damage checkpoint signaling"/>
    <property type="evidence" value="ECO:0007669"/>
    <property type="project" value="TreeGrafter"/>
</dbReference>
<feature type="compositionally biased region" description="Acidic residues" evidence="16">
    <location>
        <begin position="361"/>
        <end position="370"/>
    </location>
</feature>
<keyword evidence="10" id="KW-0862">Zinc</keyword>
<dbReference type="OMA" id="KQPPDAQ"/>
<keyword evidence="13" id="KW-0131">Cell cycle</keyword>
<evidence type="ECO:0000256" key="13">
    <source>
        <dbReference type="ARBA" id="ARBA00023306"/>
    </source>
</evidence>
<evidence type="ECO:0000256" key="5">
    <source>
        <dbReference type="ARBA" id="ARBA00022473"/>
    </source>
</evidence>
<evidence type="ECO:0000256" key="14">
    <source>
        <dbReference type="ARBA" id="ARBA00030672"/>
    </source>
</evidence>
<reference evidence="19" key="2">
    <citation type="submission" date="2021-01" db="UniProtKB">
        <authorList>
            <consortium name="EnsemblPlants"/>
        </authorList>
    </citation>
    <scope>IDENTIFICATION</scope>
</reference>
<dbReference type="PANTHER" id="PTHR13278:SF0">
    <property type="entry name" value="ZINC FINGER PROTEIN 830"/>
    <property type="match status" value="1"/>
</dbReference>
<keyword evidence="8" id="KW-0863">Zinc-finger</keyword>
<evidence type="ECO:0000256" key="3">
    <source>
        <dbReference type="ARBA" id="ARBA00017358"/>
    </source>
</evidence>
<dbReference type="EMBL" id="LRBV02000012">
    <property type="status" value="NOT_ANNOTATED_CDS"/>
    <property type="molecule type" value="Genomic_DNA"/>
</dbReference>
<dbReference type="InterPro" id="IPR059039">
    <property type="entry name" value="ZNF380_CC"/>
</dbReference>
<feature type="compositionally biased region" description="Basic and acidic residues" evidence="16">
    <location>
        <begin position="171"/>
        <end position="186"/>
    </location>
</feature>
<feature type="compositionally biased region" description="Basic and acidic residues" evidence="16">
    <location>
        <begin position="347"/>
        <end position="360"/>
    </location>
</feature>
<feature type="domain" description="C2H2-type" evidence="17">
    <location>
        <begin position="38"/>
        <end position="61"/>
    </location>
</feature>
<dbReference type="InParanoid" id="A0A7N2N0J7"/>
<comment type="subcellular location">
    <subcellularLocation>
        <location evidence="1">Chromosome</location>
    </subcellularLocation>
    <subcellularLocation>
        <location evidence="2">Nucleus speckle</location>
    </subcellularLocation>
</comment>
<dbReference type="Pfam" id="PF23406">
    <property type="entry name" value="ZNF380_CC"/>
    <property type="match status" value="1"/>
</dbReference>
<feature type="coiled-coil region" evidence="15">
    <location>
        <begin position="293"/>
        <end position="320"/>
    </location>
</feature>
<dbReference type="GO" id="GO:0033260">
    <property type="term" value="P:nuclear DNA replication"/>
    <property type="evidence" value="ECO:0007669"/>
    <property type="project" value="TreeGrafter"/>
</dbReference>
<keyword evidence="9" id="KW-0498">Mitosis</keyword>
<dbReference type="GO" id="GO:0005681">
    <property type="term" value="C:spliceosomal complex"/>
    <property type="evidence" value="ECO:0007669"/>
    <property type="project" value="InterPro"/>
</dbReference>
<protein>
    <recommendedName>
        <fullName evidence="3">Zinc finger protein 830</fullName>
    </recommendedName>
    <alternativeName>
        <fullName evidence="14">Coiled-coil domain-containing protein 16</fullName>
    </alternativeName>
</protein>
<evidence type="ECO:0000256" key="12">
    <source>
        <dbReference type="ARBA" id="ARBA00023242"/>
    </source>
</evidence>
<keyword evidence="5" id="KW-0217">Developmental protein</keyword>
<dbReference type="EnsemblPlants" id="QL12p000853:mrna">
    <property type="protein sequence ID" value="QL12p000853:mrna"/>
    <property type="gene ID" value="QL12p000853"/>
</dbReference>
<dbReference type="PANTHER" id="PTHR13278">
    <property type="entry name" value="ZINC FINGER PROTEIN 830"/>
    <property type="match status" value="1"/>
</dbReference>
<keyword evidence="20" id="KW-1185">Reference proteome</keyword>
<evidence type="ECO:0000256" key="10">
    <source>
        <dbReference type="ARBA" id="ARBA00022833"/>
    </source>
</evidence>
<dbReference type="InterPro" id="IPR013087">
    <property type="entry name" value="Znf_C2H2_type"/>
</dbReference>
<evidence type="ECO:0000256" key="11">
    <source>
        <dbReference type="ARBA" id="ARBA00023054"/>
    </source>
</evidence>
<feature type="region of interest" description="Disordered" evidence="16">
    <location>
        <begin position="342"/>
        <end position="379"/>
    </location>
</feature>
<dbReference type="InterPro" id="IPR036236">
    <property type="entry name" value="Znf_C2H2_sf"/>
</dbReference>
<keyword evidence="12" id="KW-0539">Nucleus</keyword>
<evidence type="ECO:0000256" key="2">
    <source>
        <dbReference type="ARBA" id="ARBA00004324"/>
    </source>
</evidence>
<evidence type="ECO:0000259" key="18">
    <source>
        <dbReference type="Pfam" id="PF23406"/>
    </source>
</evidence>
<keyword evidence="7" id="KW-0479">Metal-binding</keyword>
<evidence type="ECO:0000256" key="8">
    <source>
        <dbReference type="ARBA" id="ARBA00022771"/>
    </source>
</evidence>
<evidence type="ECO:0000259" key="17">
    <source>
        <dbReference type="Pfam" id="PF12874"/>
    </source>
</evidence>
<feature type="region of interest" description="Disordered" evidence="16">
    <location>
        <begin position="93"/>
        <end position="122"/>
    </location>
</feature>
<dbReference type="AlphaFoldDB" id="A0A7N2N0J7"/>
<evidence type="ECO:0000256" key="9">
    <source>
        <dbReference type="ARBA" id="ARBA00022776"/>
    </source>
</evidence>
<dbReference type="Pfam" id="PF12874">
    <property type="entry name" value="zf-met"/>
    <property type="match status" value="1"/>
</dbReference>
<dbReference type="Gene3D" id="3.30.160.60">
    <property type="entry name" value="Classic Zinc Finger"/>
    <property type="match status" value="1"/>
</dbReference>
<dbReference type="FunCoup" id="A0A7N2N0J7">
    <property type="interactions" value="1102"/>
</dbReference>
<organism evidence="19 20">
    <name type="scientific">Quercus lobata</name>
    <name type="common">Valley oak</name>
    <dbReference type="NCBI Taxonomy" id="97700"/>
    <lineage>
        <taxon>Eukaryota</taxon>
        <taxon>Viridiplantae</taxon>
        <taxon>Streptophyta</taxon>
        <taxon>Embryophyta</taxon>
        <taxon>Tracheophyta</taxon>
        <taxon>Spermatophyta</taxon>
        <taxon>Magnoliopsida</taxon>
        <taxon>eudicotyledons</taxon>
        <taxon>Gunneridae</taxon>
        <taxon>Pentapetalae</taxon>
        <taxon>rosids</taxon>
        <taxon>fabids</taxon>
        <taxon>Fagales</taxon>
        <taxon>Fagaceae</taxon>
        <taxon>Quercus</taxon>
    </lineage>
</organism>
<feature type="region of interest" description="Disordered" evidence="16">
    <location>
        <begin position="147"/>
        <end position="188"/>
    </location>
</feature>
<evidence type="ECO:0000256" key="1">
    <source>
        <dbReference type="ARBA" id="ARBA00004286"/>
    </source>
</evidence>
<keyword evidence="4" id="KW-0158">Chromosome</keyword>
<evidence type="ECO:0000313" key="19">
    <source>
        <dbReference type="EnsemblPlants" id="QL12p000853:mrna"/>
    </source>
</evidence>
<feature type="domain" description="ZNF380 coiled-coil" evidence="18">
    <location>
        <begin position="254"/>
        <end position="333"/>
    </location>
</feature>
<keyword evidence="11 15" id="KW-0175">Coiled coil</keyword>